<dbReference type="InterPro" id="IPR028098">
    <property type="entry name" value="Glyco_trans_4-like_N"/>
</dbReference>
<dbReference type="GO" id="GO:0102710">
    <property type="term" value="F:D-inositol-3-phosphate glycosyltransferase activity"/>
    <property type="evidence" value="ECO:0007669"/>
    <property type="project" value="UniProtKB-EC"/>
</dbReference>
<dbReference type="Gene3D" id="3.40.50.2000">
    <property type="entry name" value="Glycogen Phosphorylase B"/>
    <property type="match status" value="2"/>
</dbReference>
<accession>A0A1U9NP05</accession>
<evidence type="ECO:0000259" key="1">
    <source>
        <dbReference type="Pfam" id="PF00534"/>
    </source>
</evidence>
<dbReference type="Pfam" id="PF13439">
    <property type="entry name" value="Glyco_transf_4"/>
    <property type="match status" value="1"/>
</dbReference>
<organism evidence="3 4">
    <name type="scientific">Anaerohalosphaera lusitana</name>
    <dbReference type="NCBI Taxonomy" id="1936003"/>
    <lineage>
        <taxon>Bacteria</taxon>
        <taxon>Pseudomonadati</taxon>
        <taxon>Planctomycetota</taxon>
        <taxon>Phycisphaerae</taxon>
        <taxon>Sedimentisphaerales</taxon>
        <taxon>Anaerohalosphaeraceae</taxon>
        <taxon>Anaerohalosphaera</taxon>
    </lineage>
</organism>
<evidence type="ECO:0000313" key="3">
    <source>
        <dbReference type="EMBL" id="AQT69629.1"/>
    </source>
</evidence>
<dbReference type="InterPro" id="IPR001296">
    <property type="entry name" value="Glyco_trans_1"/>
</dbReference>
<feature type="domain" description="Glycosyl transferase family 1" evidence="1">
    <location>
        <begin position="200"/>
        <end position="354"/>
    </location>
</feature>
<dbReference type="EMBL" id="CP019791">
    <property type="protein sequence ID" value="AQT69629.1"/>
    <property type="molecule type" value="Genomic_DNA"/>
</dbReference>
<keyword evidence="3" id="KW-0808">Transferase</keyword>
<evidence type="ECO:0000313" key="4">
    <source>
        <dbReference type="Proteomes" id="UP000189674"/>
    </source>
</evidence>
<sequence>MIKLLMINYEFPPIGGGGANANLQLLKQFAGNPELQIDLLTSAPEPGVFTEEFAPNVKVTRVGVHKKSLQCWRKIEVIEWLMKADKVCRQMVRSNDYDLAHAFFAFPSGWLCYRNRGKLPYLVSLRGSDVPGLNPRFKLDYKLLAPLFRRIWKNSKLLVACSNGLKERAKNFMPEADYTVICNGVDTDLFKPGRNCSDGTFNLITVGRLSATKRLDLLVEAVGILRDKKHDVRLSVVGTGQLENELREDVAEKGLEHAIELSGHLKPKEVCRLYRKSDAYISGTMSEGMSNSMLEAMACGLPLISTDCEGLEELLDGNGIAVADANPGALADAVERLIAQPEMLKSMSEISRERALRFSWQDSAAQYMSLYNEILAKS</sequence>
<dbReference type="STRING" id="1936003.STSP2_02823"/>
<keyword evidence="4" id="KW-1185">Reference proteome</keyword>
<dbReference type="OrthoDB" id="9804196at2"/>
<protein>
    <submittedName>
        <fullName evidence="3">D-inositol 3-phosphate glycosyltransferase</fullName>
        <ecNumber evidence="3">2.4.1.250</ecNumber>
    </submittedName>
</protein>
<dbReference type="Pfam" id="PF00534">
    <property type="entry name" value="Glycos_transf_1"/>
    <property type="match status" value="1"/>
</dbReference>
<dbReference type="PANTHER" id="PTHR45947">
    <property type="entry name" value="SULFOQUINOVOSYL TRANSFERASE SQD2"/>
    <property type="match status" value="1"/>
</dbReference>
<keyword evidence="3" id="KW-0328">Glycosyltransferase</keyword>
<dbReference type="KEGG" id="alus:STSP2_02823"/>
<reference evidence="4" key="1">
    <citation type="submission" date="2017-02" db="EMBL/GenBank/DDBJ databases">
        <title>Comparative genomics and description of representatives of a novel lineage of planctomycetes thriving in anoxic sediments.</title>
        <authorList>
            <person name="Spring S."/>
            <person name="Bunk B."/>
            <person name="Sproer C."/>
        </authorList>
    </citation>
    <scope>NUCLEOTIDE SEQUENCE [LARGE SCALE GENOMIC DNA]</scope>
    <source>
        <strain evidence="4">ST-NAGAB-D1</strain>
    </source>
</reference>
<dbReference type="EC" id="2.4.1.250" evidence="3"/>
<dbReference type="SUPFAM" id="SSF53756">
    <property type="entry name" value="UDP-Glycosyltransferase/glycogen phosphorylase"/>
    <property type="match status" value="1"/>
</dbReference>
<evidence type="ECO:0000259" key="2">
    <source>
        <dbReference type="Pfam" id="PF13439"/>
    </source>
</evidence>
<dbReference type="AlphaFoldDB" id="A0A1U9NP05"/>
<dbReference type="Proteomes" id="UP000189674">
    <property type="component" value="Chromosome"/>
</dbReference>
<proteinExistence type="predicted"/>
<feature type="domain" description="Glycosyltransferase subfamily 4-like N-terminal" evidence="2">
    <location>
        <begin position="16"/>
        <end position="188"/>
    </location>
</feature>
<name>A0A1U9NP05_9BACT</name>
<dbReference type="InterPro" id="IPR050194">
    <property type="entry name" value="Glycosyltransferase_grp1"/>
</dbReference>
<gene>
    <name evidence="3" type="primary">mshA_3</name>
    <name evidence="3" type="ORF">STSP2_02823</name>
</gene>
<dbReference type="PANTHER" id="PTHR45947:SF3">
    <property type="entry name" value="SULFOQUINOVOSYL TRANSFERASE SQD2"/>
    <property type="match status" value="1"/>
</dbReference>
<dbReference type="CDD" id="cd03801">
    <property type="entry name" value="GT4_PimA-like"/>
    <property type="match status" value="1"/>
</dbReference>
<dbReference type="RefSeq" id="WP_146663297.1">
    <property type="nucleotide sequence ID" value="NZ_CP019791.1"/>
</dbReference>